<protein>
    <recommendedName>
        <fullName evidence="7">Ribosomal RNA small subunit methyltransferase A</fullName>
        <ecNumber evidence="7">2.1.1.182</ecNumber>
    </recommendedName>
    <alternativeName>
        <fullName evidence="7">16S rRNA (adenine(1518)-N(6)/adenine(1519)-N(6))-dimethyltransferase</fullName>
    </alternativeName>
    <alternativeName>
        <fullName evidence="7">16S rRNA dimethyladenosine transferase</fullName>
    </alternativeName>
    <alternativeName>
        <fullName evidence="7">16S rRNA dimethylase</fullName>
    </alternativeName>
    <alternativeName>
        <fullName evidence="7">S-adenosylmethionine-6-N', N'-adenosyl(rRNA) dimethyltransferase</fullName>
    </alternativeName>
</protein>
<feature type="binding site" evidence="7 8">
    <location>
        <position position="120"/>
    </location>
    <ligand>
        <name>S-adenosyl-L-methionine</name>
        <dbReference type="ChEBI" id="CHEBI:59789"/>
    </ligand>
</feature>
<comment type="subcellular location">
    <subcellularLocation>
        <location evidence="7">Cytoplasm</location>
    </subcellularLocation>
</comment>
<dbReference type="SUPFAM" id="SSF53335">
    <property type="entry name" value="S-adenosyl-L-methionine-dependent methyltransferases"/>
    <property type="match status" value="1"/>
</dbReference>
<dbReference type="Proteomes" id="UP000599024">
    <property type="component" value="Unassembled WGS sequence"/>
</dbReference>
<comment type="caution">
    <text evidence="10">The sequence shown here is derived from an EMBL/GenBank/DDBJ whole genome shotgun (WGS) entry which is preliminary data.</text>
</comment>
<keyword evidence="3 7" id="KW-0489">Methyltransferase</keyword>
<evidence type="ECO:0000259" key="9">
    <source>
        <dbReference type="SMART" id="SM00650"/>
    </source>
</evidence>
<comment type="similarity">
    <text evidence="7">Belongs to the class I-like SAM-binding methyltransferase superfamily. rRNA adenine N(6)-methyltransferase family. RsmA subfamily.</text>
</comment>
<reference evidence="10 11" key="1">
    <citation type="submission" date="2020-08" db="EMBL/GenBank/DDBJ databases">
        <title>Bridging the membrane lipid divide: bacteria of the FCB group superphylum have the potential to synthesize archaeal ether lipids.</title>
        <authorList>
            <person name="Villanueva L."/>
            <person name="Von Meijenfeldt F.A.B."/>
            <person name="Westbye A.B."/>
            <person name="Yadav S."/>
            <person name="Hopmans E.C."/>
            <person name="Dutilh B.E."/>
            <person name="Sinninghe Damste J.S."/>
        </authorList>
    </citation>
    <scope>NUCLEOTIDE SEQUENCE [LARGE SCALE GENOMIC DNA]</scope>
    <source>
        <strain evidence="10">NIOZ-UU81</strain>
    </source>
</reference>
<keyword evidence="5 7" id="KW-0949">S-adenosyl-L-methionine</keyword>
<feature type="binding site" evidence="7 8">
    <location>
        <position position="73"/>
    </location>
    <ligand>
        <name>S-adenosyl-L-methionine</name>
        <dbReference type="ChEBI" id="CHEBI:59789"/>
    </ligand>
</feature>
<feature type="binding site" evidence="7 8">
    <location>
        <position position="52"/>
    </location>
    <ligand>
        <name>S-adenosyl-L-methionine</name>
        <dbReference type="ChEBI" id="CHEBI:59789"/>
    </ligand>
</feature>
<proteinExistence type="inferred from homology"/>
<dbReference type="InterPro" id="IPR001737">
    <property type="entry name" value="KsgA/Erm"/>
</dbReference>
<feature type="binding site" evidence="7 8">
    <location>
        <position position="27"/>
    </location>
    <ligand>
        <name>S-adenosyl-L-methionine</name>
        <dbReference type="ChEBI" id="CHEBI:59789"/>
    </ligand>
</feature>
<dbReference type="PROSITE" id="PS01131">
    <property type="entry name" value="RRNA_A_DIMETH"/>
    <property type="match status" value="1"/>
</dbReference>
<evidence type="ECO:0000256" key="8">
    <source>
        <dbReference type="PROSITE-ProRule" id="PRU01026"/>
    </source>
</evidence>
<comment type="function">
    <text evidence="7">Specifically dimethylates two adjacent adenosines (A1518 and A1519) in the loop of a conserved hairpin near the 3'-end of 16S rRNA in the 30S particle. May play a critical role in biogenesis of 30S subunits.</text>
</comment>
<keyword evidence="2 7" id="KW-0698">rRNA processing</keyword>
<dbReference type="AlphaFoldDB" id="A0A8J6N587"/>
<keyword evidence="4 7" id="KW-0808">Transferase</keyword>
<dbReference type="InterPro" id="IPR020596">
    <property type="entry name" value="rRNA_Ade_Mease_Trfase_CS"/>
</dbReference>
<evidence type="ECO:0000313" key="11">
    <source>
        <dbReference type="Proteomes" id="UP000599024"/>
    </source>
</evidence>
<dbReference type="NCBIfam" id="TIGR00755">
    <property type="entry name" value="ksgA"/>
    <property type="match status" value="1"/>
</dbReference>
<evidence type="ECO:0000313" key="10">
    <source>
        <dbReference type="EMBL" id="MBC8207753.1"/>
    </source>
</evidence>
<keyword evidence="1 7" id="KW-0963">Cytoplasm</keyword>
<evidence type="ECO:0000256" key="5">
    <source>
        <dbReference type="ARBA" id="ARBA00022691"/>
    </source>
</evidence>
<accession>A0A8J6N587</accession>
<comment type="catalytic activity">
    <reaction evidence="7">
        <text>adenosine(1518)/adenosine(1519) in 16S rRNA + 4 S-adenosyl-L-methionine = N(6)-dimethyladenosine(1518)/N(6)-dimethyladenosine(1519) in 16S rRNA + 4 S-adenosyl-L-homocysteine + 4 H(+)</text>
        <dbReference type="Rhea" id="RHEA:19609"/>
        <dbReference type="Rhea" id="RHEA-COMP:10232"/>
        <dbReference type="Rhea" id="RHEA-COMP:10233"/>
        <dbReference type="ChEBI" id="CHEBI:15378"/>
        <dbReference type="ChEBI" id="CHEBI:57856"/>
        <dbReference type="ChEBI" id="CHEBI:59789"/>
        <dbReference type="ChEBI" id="CHEBI:74411"/>
        <dbReference type="ChEBI" id="CHEBI:74493"/>
        <dbReference type="EC" id="2.1.1.182"/>
    </reaction>
</comment>
<evidence type="ECO:0000256" key="7">
    <source>
        <dbReference type="HAMAP-Rule" id="MF_00607"/>
    </source>
</evidence>
<dbReference type="SMART" id="SM00650">
    <property type="entry name" value="rADc"/>
    <property type="match status" value="1"/>
</dbReference>
<dbReference type="PANTHER" id="PTHR11727">
    <property type="entry name" value="DIMETHYLADENOSINE TRANSFERASE"/>
    <property type="match status" value="1"/>
</dbReference>
<dbReference type="HAMAP" id="MF_00607">
    <property type="entry name" value="16SrRNA_methyltr_A"/>
    <property type="match status" value="1"/>
</dbReference>
<dbReference type="InterPro" id="IPR029063">
    <property type="entry name" value="SAM-dependent_MTases_sf"/>
</dbReference>
<dbReference type="GO" id="GO:0052908">
    <property type="term" value="F:16S rRNA (adenine(1518)-N(6)/adenine(1519)-N(6))-dimethyltransferase activity"/>
    <property type="evidence" value="ECO:0007669"/>
    <property type="project" value="UniProtKB-EC"/>
</dbReference>
<evidence type="ECO:0000256" key="3">
    <source>
        <dbReference type="ARBA" id="ARBA00022603"/>
    </source>
</evidence>
<evidence type="ECO:0000256" key="1">
    <source>
        <dbReference type="ARBA" id="ARBA00022490"/>
    </source>
</evidence>
<dbReference type="PROSITE" id="PS51689">
    <property type="entry name" value="SAM_RNA_A_N6_MT"/>
    <property type="match status" value="1"/>
</dbReference>
<keyword evidence="6 7" id="KW-0694">RNA-binding</keyword>
<feature type="binding site" evidence="7 8">
    <location>
        <position position="25"/>
    </location>
    <ligand>
        <name>S-adenosyl-L-methionine</name>
        <dbReference type="ChEBI" id="CHEBI:59789"/>
    </ligand>
</feature>
<gene>
    <name evidence="7 10" type="primary">rsmA</name>
    <name evidence="7" type="synonym">ksgA</name>
    <name evidence="10" type="ORF">H8E79_01110</name>
</gene>
<name>A0A8J6N587_9BACT</name>
<dbReference type="InterPro" id="IPR023165">
    <property type="entry name" value="rRNA_Ade_diMease-like_C"/>
</dbReference>
<dbReference type="GO" id="GO:0003723">
    <property type="term" value="F:RNA binding"/>
    <property type="evidence" value="ECO:0007669"/>
    <property type="project" value="UniProtKB-UniRule"/>
</dbReference>
<evidence type="ECO:0000256" key="4">
    <source>
        <dbReference type="ARBA" id="ARBA00022679"/>
    </source>
</evidence>
<dbReference type="CDD" id="cd02440">
    <property type="entry name" value="AdoMet_MTases"/>
    <property type="match status" value="1"/>
</dbReference>
<dbReference type="EC" id="2.1.1.182" evidence="7"/>
<dbReference type="Gene3D" id="3.40.50.150">
    <property type="entry name" value="Vaccinia Virus protein VP39"/>
    <property type="match status" value="1"/>
</dbReference>
<dbReference type="Gene3D" id="1.10.8.100">
    <property type="entry name" value="Ribosomal RNA adenine dimethylase-like, domain 2"/>
    <property type="match status" value="1"/>
</dbReference>
<evidence type="ECO:0000256" key="2">
    <source>
        <dbReference type="ARBA" id="ARBA00022552"/>
    </source>
</evidence>
<evidence type="ECO:0000256" key="6">
    <source>
        <dbReference type="ARBA" id="ARBA00022884"/>
    </source>
</evidence>
<dbReference type="EMBL" id="JACNLK010000013">
    <property type="protein sequence ID" value="MBC8207753.1"/>
    <property type="molecule type" value="Genomic_DNA"/>
</dbReference>
<dbReference type="InterPro" id="IPR020598">
    <property type="entry name" value="rRNA_Ade_methylase_Trfase_N"/>
</dbReference>
<feature type="binding site" evidence="7 8">
    <location>
        <position position="98"/>
    </location>
    <ligand>
        <name>S-adenosyl-L-methionine</name>
        <dbReference type="ChEBI" id="CHEBI:59789"/>
    </ligand>
</feature>
<dbReference type="InterPro" id="IPR011530">
    <property type="entry name" value="rRNA_adenine_dimethylase"/>
</dbReference>
<dbReference type="GO" id="GO:0005829">
    <property type="term" value="C:cytosol"/>
    <property type="evidence" value="ECO:0007669"/>
    <property type="project" value="TreeGrafter"/>
</dbReference>
<dbReference type="PANTHER" id="PTHR11727:SF7">
    <property type="entry name" value="DIMETHYLADENOSINE TRANSFERASE-RELATED"/>
    <property type="match status" value="1"/>
</dbReference>
<dbReference type="Pfam" id="PF00398">
    <property type="entry name" value="RrnaAD"/>
    <property type="match status" value="1"/>
</dbReference>
<sequence length="306" mass="33889">MTPVNNPRSSLKDHGLTAKKRFGQNFLVHQRTAEAIVASGKVSPEDTIIEVGVGLGAMTLPLAQKAKQVIGLEIDSGIIRYHEQEGVLPENVTLIHQDVLKSDLQTLSVETGGRLKIMANLPYSISNPFLFKLIENLPWVDRATIMVQKEVADRWMASPGCKAYGIPSVLIQTCARISRLMTLKPAEFHPRPKIDSVVILIDFNHDTPLDYNRATLHLVVRAAFSQRRKTLLNTLSAARLFSTSVSADKQINKELTIRALKLANLNPRDRAETLTLNDFIRLAQSVDKVTSDQSPATLASKAQQQI</sequence>
<feature type="domain" description="Ribosomal RNA adenine methylase transferase N-terminal" evidence="9">
    <location>
        <begin position="32"/>
        <end position="205"/>
    </location>
</feature>
<organism evidence="10 11">
    <name type="scientific">Candidatus Desulfatifera sulfidica</name>
    <dbReference type="NCBI Taxonomy" id="2841691"/>
    <lineage>
        <taxon>Bacteria</taxon>
        <taxon>Pseudomonadati</taxon>
        <taxon>Thermodesulfobacteriota</taxon>
        <taxon>Desulfobulbia</taxon>
        <taxon>Desulfobulbales</taxon>
        <taxon>Desulfobulbaceae</taxon>
        <taxon>Candidatus Desulfatifera</taxon>
    </lineage>
</organism>